<accession>A0A7S2W2A6</accession>
<dbReference type="Pfam" id="PF08332">
    <property type="entry name" value="CaMKII_AD"/>
    <property type="match status" value="1"/>
</dbReference>
<evidence type="ECO:0000259" key="1">
    <source>
        <dbReference type="Pfam" id="PF08332"/>
    </source>
</evidence>
<proteinExistence type="predicted"/>
<dbReference type="EMBL" id="HBHI01009326">
    <property type="protein sequence ID" value="CAD9663256.1"/>
    <property type="molecule type" value="Transcribed_RNA"/>
</dbReference>
<feature type="domain" description="Calcium/calmodulin-dependent protein kinase II association-domain" evidence="1">
    <location>
        <begin position="13"/>
        <end position="125"/>
    </location>
</feature>
<reference evidence="2" key="1">
    <citation type="submission" date="2021-01" db="EMBL/GenBank/DDBJ databases">
        <authorList>
            <person name="Corre E."/>
            <person name="Pelletier E."/>
            <person name="Niang G."/>
            <person name="Scheremetjew M."/>
            <person name="Finn R."/>
            <person name="Kale V."/>
            <person name="Holt S."/>
            <person name="Cochrane G."/>
            <person name="Meng A."/>
            <person name="Brown T."/>
            <person name="Cohen L."/>
        </authorList>
    </citation>
    <scope>NUCLEOTIDE SEQUENCE</scope>
    <source>
        <strain evidence="2">CCMP1452</strain>
    </source>
</reference>
<dbReference type="GO" id="GO:0004683">
    <property type="term" value="F:calcium/calmodulin-dependent protein kinase activity"/>
    <property type="evidence" value="ECO:0007669"/>
    <property type="project" value="InterPro"/>
</dbReference>
<protein>
    <recommendedName>
        <fullName evidence="1">Calcium/calmodulin-dependent protein kinase II association-domain domain-containing protein</fullName>
    </recommendedName>
</protein>
<name>A0A7S2W2A6_9STRA</name>
<dbReference type="InterPro" id="IPR032710">
    <property type="entry name" value="NTF2-like_dom_sf"/>
</dbReference>
<dbReference type="GO" id="GO:0005516">
    <property type="term" value="F:calmodulin binding"/>
    <property type="evidence" value="ECO:0007669"/>
    <property type="project" value="InterPro"/>
</dbReference>
<dbReference type="NCBIfam" id="TIGR02246">
    <property type="entry name" value="SgcJ/EcaC family oxidoreductase"/>
    <property type="match status" value="1"/>
</dbReference>
<dbReference type="AlphaFoldDB" id="A0A7S2W2A6"/>
<evidence type="ECO:0000313" key="2">
    <source>
        <dbReference type="EMBL" id="CAD9663256.1"/>
    </source>
</evidence>
<dbReference type="SUPFAM" id="SSF54427">
    <property type="entry name" value="NTF2-like"/>
    <property type="match status" value="1"/>
</dbReference>
<organism evidence="2">
    <name type="scientific">Eucampia antarctica</name>
    <dbReference type="NCBI Taxonomy" id="49252"/>
    <lineage>
        <taxon>Eukaryota</taxon>
        <taxon>Sar</taxon>
        <taxon>Stramenopiles</taxon>
        <taxon>Ochrophyta</taxon>
        <taxon>Bacillariophyta</taxon>
        <taxon>Mediophyceae</taxon>
        <taxon>Biddulphiophycidae</taxon>
        <taxon>Hemiaulales</taxon>
        <taxon>Hemiaulaceae</taxon>
        <taxon>Eucampia</taxon>
    </lineage>
</organism>
<dbReference type="InterPro" id="IPR011944">
    <property type="entry name" value="Steroid_delta5-4_isomerase"/>
</dbReference>
<dbReference type="InterPro" id="IPR013543">
    <property type="entry name" value="Ca/CaM-dep_prot_kinase-assoc"/>
</dbReference>
<dbReference type="Gene3D" id="3.10.450.50">
    <property type="match status" value="1"/>
</dbReference>
<gene>
    <name evidence="2" type="ORF">EANT1437_LOCUS4795</name>
</gene>
<sequence>MTEGATFTKQTSKQQIKNLFHLWNDALATGDPSAVANRYSKNAVLLPTASDIPRTNKDLITNYFESLLKRKPQVVILESNVELGANFARDAGIYEWTMGDGNKVKARYTFNYVFEDGAWKISHHH</sequence>
<feature type="non-terminal residue" evidence="2">
    <location>
        <position position="125"/>
    </location>
</feature>